<dbReference type="Proteomes" id="UP000662914">
    <property type="component" value="Chromosome"/>
</dbReference>
<dbReference type="AlphaFoldDB" id="A0A809RK70"/>
<protein>
    <submittedName>
        <fullName evidence="1">Uncharacterized protein</fullName>
    </submittedName>
</protein>
<accession>A0A809RK70</accession>
<name>A0A809RK70_9PROT</name>
<evidence type="ECO:0000313" key="2">
    <source>
        <dbReference type="Proteomes" id="UP000662914"/>
    </source>
</evidence>
<sequence>MPYYLYKIFETPIRRLEKIESHDSFKAASARAKVLRRELALAEGCGVRTIFAENELQAEDLLSQAHETQPEPGDGDY</sequence>
<gene>
    <name evidence="1" type="ORF">DSYM_05410</name>
</gene>
<organism evidence="1 2">
    <name type="scientific">Candidatus Desulfobacillus denitrificans</name>
    <dbReference type="NCBI Taxonomy" id="2608985"/>
    <lineage>
        <taxon>Bacteria</taxon>
        <taxon>Pseudomonadati</taxon>
        <taxon>Pseudomonadota</taxon>
        <taxon>Betaproteobacteria</taxon>
        <taxon>Candidatus Desulfobacillus</taxon>
    </lineage>
</organism>
<dbReference type="KEGG" id="ddz:DSYM_05410"/>
<dbReference type="EMBL" id="AP021857">
    <property type="protein sequence ID" value="BBO19842.1"/>
    <property type="molecule type" value="Genomic_DNA"/>
</dbReference>
<proteinExistence type="predicted"/>
<reference evidence="1" key="1">
    <citation type="journal article" name="DNA Res.">
        <title>The physiological potential of anammox bacteria as revealed by their core genome structure.</title>
        <authorList>
            <person name="Okubo T."/>
            <person name="Toyoda A."/>
            <person name="Fukuhara K."/>
            <person name="Uchiyama I."/>
            <person name="Harigaya Y."/>
            <person name="Kuroiwa M."/>
            <person name="Suzuki T."/>
            <person name="Murakami Y."/>
            <person name="Suwa Y."/>
            <person name="Takami H."/>
        </authorList>
    </citation>
    <scope>NUCLEOTIDE SEQUENCE</scope>
    <source>
        <strain evidence="1">317325-3</strain>
    </source>
</reference>
<evidence type="ECO:0000313" key="1">
    <source>
        <dbReference type="EMBL" id="BBO19842.1"/>
    </source>
</evidence>